<feature type="disulfide bond" evidence="6">
    <location>
        <begin position="136"/>
        <end position="145"/>
    </location>
</feature>
<evidence type="ECO:0000256" key="2">
    <source>
        <dbReference type="ARBA" id="ARBA00022729"/>
    </source>
</evidence>
<feature type="disulfide bond" evidence="6">
    <location>
        <begin position="250"/>
        <end position="259"/>
    </location>
</feature>
<dbReference type="PROSITE" id="PS00022">
    <property type="entry name" value="EGF_1"/>
    <property type="match status" value="5"/>
</dbReference>
<dbReference type="SMART" id="SM00181">
    <property type="entry name" value="EGF"/>
    <property type="match status" value="6"/>
</dbReference>
<organism evidence="9 10">
    <name type="scientific">Littorina saxatilis</name>
    <dbReference type="NCBI Taxonomy" id="31220"/>
    <lineage>
        <taxon>Eukaryota</taxon>
        <taxon>Metazoa</taxon>
        <taxon>Spiralia</taxon>
        <taxon>Lophotrochozoa</taxon>
        <taxon>Mollusca</taxon>
        <taxon>Gastropoda</taxon>
        <taxon>Caenogastropoda</taxon>
        <taxon>Littorinimorpha</taxon>
        <taxon>Littorinoidea</taxon>
        <taxon>Littorinidae</taxon>
        <taxon>Littorina</taxon>
    </lineage>
</organism>
<feature type="disulfide bond" evidence="6">
    <location>
        <begin position="288"/>
        <end position="297"/>
    </location>
</feature>
<feature type="domain" description="EGF-like" evidence="7">
    <location>
        <begin position="110"/>
        <end position="146"/>
    </location>
</feature>
<dbReference type="Pfam" id="PF00008">
    <property type="entry name" value="EGF"/>
    <property type="match status" value="5"/>
</dbReference>
<accession>A0AAN9GDA1</accession>
<dbReference type="AlphaFoldDB" id="A0AAN9GDA1"/>
<keyword evidence="10" id="KW-1185">Reference proteome</keyword>
<dbReference type="FunFam" id="2.10.25.10:FF:000006">
    <property type="entry name" value="Versican core protein-like isoform 1"/>
    <property type="match status" value="1"/>
</dbReference>
<feature type="disulfide bond" evidence="6">
    <location>
        <begin position="174"/>
        <end position="183"/>
    </location>
</feature>
<evidence type="ECO:0000259" key="8">
    <source>
        <dbReference type="PROSITE" id="PS50948"/>
    </source>
</evidence>
<dbReference type="SUPFAM" id="SSF57196">
    <property type="entry name" value="EGF/Laminin"/>
    <property type="match status" value="2"/>
</dbReference>
<dbReference type="InterPro" id="IPR009030">
    <property type="entry name" value="Growth_fac_rcpt_cys_sf"/>
</dbReference>
<evidence type="ECO:0000313" key="10">
    <source>
        <dbReference type="Proteomes" id="UP001374579"/>
    </source>
</evidence>
<evidence type="ECO:0000256" key="3">
    <source>
        <dbReference type="ARBA" id="ARBA00022737"/>
    </source>
</evidence>
<evidence type="ECO:0000256" key="4">
    <source>
        <dbReference type="ARBA" id="ARBA00023157"/>
    </source>
</evidence>
<dbReference type="Gene3D" id="2.10.25.10">
    <property type="entry name" value="Laminin"/>
    <property type="match status" value="5"/>
</dbReference>
<feature type="disulfide bond" evidence="6">
    <location>
        <begin position="212"/>
        <end position="221"/>
    </location>
</feature>
<dbReference type="Proteomes" id="UP001374579">
    <property type="component" value="Unassembled WGS sequence"/>
</dbReference>
<dbReference type="Pfam" id="PF00024">
    <property type="entry name" value="PAN_1"/>
    <property type="match status" value="1"/>
</dbReference>
<dbReference type="PROSITE" id="PS01187">
    <property type="entry name" value="EGF_CA"/>
    <property type="match status" value="2"/>
</dbReference>
<dbReference type="SUPFAM" id="SSF57184">
    <property type="entry name" value="Growth factor receptor domain"/>
    <property type="match status" value="1"/>
</dbReference>
<dbReference type="PROSITE" id="PS00010">
    <property type="entry name" value="ASX_HYDROXYL"/>
    <property type="match status" value="4"/>
</dbReference>
<keyword evidence="5" id="KW-0325">Glycoprotein</keyword>
<dbReference type="InterPro" id="IPR000742">
    <property type="entry name" value="EGF"/>
</dbReference>
<dbReference type="InterPro" id="IPR018097">
    <property type="entry name" value="EGF_Ca-bd_CS"/>
</dbReference>
<reference evidence="9 10" key="1">
    <citation type="submission" date="2024-02" db="EMBL/GenBank/DDBJ databases">
        <title>Chromosome-scale genome assembly of the rough periwinkle Littorina saxatilis.</title>
        <authorList>
            <person name="De Jode A."/>
            <person name="Faria R."/>
            <person name="Formenti G."/>
            <person name="Sims Y."/>
            <person name="Smith T.P."/>
            <person name="Tracey A."/>
            <person name="Wood J.M.D."/>
            <person name="Zagrodzka Z.B."/>
            <person name="Johannesson K."/>
            <person name="Butlin R.K."/>
            <person name="Leder E.H."/>
        </authorList>
    </citation>
    <scope>NUCLEOTIDE SEQUENCE [LARGE SCALE GENOMIC DNA]</scope>
    <source>
        <strain evidence="9">Snail1</strain>
        <tissue evidence="9">Muscle</tissue>
    </source>
</reference>
<keyword evidence="2" id="KW-0732">Signal</keyword>
<name>A0AAN9GDA1_9CAEN</name>
<keyword evidence="3" id="KW-0677">Repeat</keyword>
<dbReference type="InterPro" id="IPR003609">
    <property type="entry name" value="Pan_app"/>
</dbReference>
<protein>
    <submittedName>
        <fullName evidence="9">Uncharacterized protein</fullName>
    </submittedName>
</protein>
<dbReference type="EMBL" id="JBAMIC010000008">
    <property type="protein sequence ID" value="KAK7104778.1"/>
    <property type="molecule type" value="Genomic_DNA"/>
</dbReference>
<dbReference type="GO" id="GO:0005509">
    <property type="term" value="F:calcium ion binding"/>
    <property type="evidence" value="ECO:0007669"/>
    <property type="project" value="InterPro"/>
</dbReference>
<sequence>MQINPLQQPDVISTFNVHNHYQCQRLCWYIAQCARYSFHSADNAEGHNCVLHVNTGGEEELLEGWREEMASGTGLHSGHGCLRRPCSNTEMCIPVHGHENSICVHSPNLRVFDCSSAPCQNGAKCEDGNNTYTCTCLPGYSGMHCETDIDECASSPCQNGGNCVDQVNAYTCNCSAGYTGDHCQTDIDECASSPCQNGGNCVDQVNAYTCNCPAGYTGDHCETNIDECASSPCQNGGNCVDQVNAITCNCSAGYSGDHCQTDIDECDSSPCQNGGNCVDQVNAYTCNCPAGYTGDHCETGAWLEMACTNSCTPAMVDCFSGRCLCQAGYYFSISQYACVQTCTNLHNSYLFYEGINYFYHDEYDEEVQDVNDITSCETRCNADPQCRTIVLYKPNMKCYFKYSTAVDFPADWRVSADSNTYQKKCV</sequence>
<dbReference type="PANTHER" id="PTHR12916:SF4">
    <property type="entry name" value="UNINFLATABLE, ISOFORM C"/>
    <property type="match status" value="1"/>
</dbReference>
<dbReference type="PANTHER" id="PTHR12916">
    <property type="entry name" value="CYTOCHROME C OXIDASE POLYPEPTIDE VIC-2"/>
    <property type="match status" value="1"/>
</dbReference>
<proteinExistence type="predicted"/>
<dbReference type="InterPro" id="IPR001881">
    <property type="entry name" value="EGF-like_Ca-bd_dom"/>
</dbReference>
<gene>
    <name evidence="9" type="ORF">V1264_019440</name>
</gene>
<evidence type="ECO:0000313" key="9">
    <source>
        <dbReference type="EMBL" id="KAK7104778.1"/>
    </source>
</evidence>
<dbReference type="CDD" id="cd00054">
    <property type="entry name" value="EGF_CA"/>
    <property type="match status" value="5"/>
</dbReference>
<feature type="domain" description="EGF-like" evidence="7">
    <location>
        <begin position="148"/>
        <end position="184"/>
    </location>
</feature>
<feature type="domain" description="Apple" evidence="8">
    <location>
        <begin position="342"/>
        <end position="425"/>
    </location>
</feature>
<dbReference type="InterPro" id="IPR000152">
    <property type="entry name" value="EGF-type_Asp/Asn_hydroxyl_site"/>
</dbReference>
<keyword evidence="4 6" id="KW-1015">Disulfide bond</keyword>
<comment type="caution">
    <text evidence="6">Lacks conserved residue(s) required for the propagation of feature annotation.</text>
</comment>
<dbReference type="PROSITE" id="PS01186">
    <property type="entry name" value="EGF_2"/>
    <property type="match status" value="5"/>
</dbReference>
<dbReference type="FunFam" id="2.10.25.10:FF:000122">
    <property type="entry name" value="Protein crumbs homolog 2"/>
    <property type="match status" value="4"/>
</dbReference>
<feature type="domain" description="EGF-like" evidence="7">
    <location>
        <begin position="262"/>
        <end position="298"/>
    </location>
</feature>
<dbReference type="SMART" id="SM00179">
    <property type="entry name" value="EGF_CA"/>
    <property type="match status" value="5"/>
</dbReference>
<feature type="domain" description="EGF-like" evidence="7">
    <location>
        <begin position="186"/>
        <end position="222"/>
    </location>
</feature>
<dbReference type="PROSITE" id="PS50026">
    <property type="entry name" value="EGF_3"/>
    <property type="match status" value="5"/>
</dbReference>
<evidence type="ECO:0000256" key="6">
    <source>
        <dbReference type="PROSITE-ProRule" id="PRU00076"/>
    </source>
</evidence>
<evidence type="ECO:0000256" key="5">
    <source>
        <dbReference type="ARBA" id="ARBA00023180"/>
    </source>
</evidence>
<dbReference type="SUPFAM" id="SSF57414">
    <property type="entry name" value="Hairpin loop containing domain-like"/>
    <property type="match status" value="1"/>
</dbReference>
<evidence type="ECO:0000259" key="7">
    <source>
        <dbReference type="PROSITE" id="PS50026"/>
    </source>
</evidence>
<evidence type="ECO:0000256" key="1">
    <source>
        <dbReference type="ARBA" id="ARBA00022536"/>
    </source>
</evidence>
<feature type="domain" description="EGF-like" evidence="7">
    <location>
        <begin position="224"/>
        <end position="260"/>
    </location>
</feature>
<keyword evidence="1 6" id="KW-0245">EGF-like domain</keyword>
<dbReference type="PRINTS" id="PR00010">
    <property type="entry name" value="EGFBLOOD"/>
</dbReference>
<dbReference type="PROSITE" id="PS50948">
    <property type="entry name" value="PAN"/>
    <property type="match status" value="1"/>
</dbReference>
<comment type="caution">
    <text evidence="9">The sequence shown here is derived from an EMBL/GenBank/DDBJ whole genome shotgun (WGS) entry which is preliminary data.</text>
</comment>